<dbReference type="InterPro" id="IPR016181">
    <property type="entry name" value="Acyl_CoA_acyltransferase"/>
</dbReference>
<dbReference type="OrthoDB" id="9796171at2"/>
<organism evidence="2 3">
    <name type="scientific">Lactobacillus ultunensis DSM 16047</name>
    <dbReference type="NCBI Taxonomy" id="525365"/>
    <lineage>
        <taxon>Bacteria</taxon>
        <taxon>Bacillati</taxon>
        <taxon>Bacillota</taxon>
        <taxon>Bacilli</taxon>
        <taxon>Lactobacillales</taxon>
        <taxon>Lactobacillaceae</taxon>
        <taxon>Lactobacillus</taxon>
    </lineage>
</organism>
<proteinExistence type="predicted"/>
<accession>C2EPR3</accession>
<dbReference type="SUPFAM" id="SSF55729">
    <property type="entry name" value="Acyl-CoA N-acyltransferases (Nat)"/>
    <property type="match status" value="1"/>
</dbReference>
<dbReference type="GO" id="GO:0016747">
    <property type="term" value="F:acyltransferase activity, transferring groups other than amino-acyl groups"/>
    <property type="evidence" value="ECO:0007669"/>
    <property type="project" value="InterPro"/>
</dbReference>
<evidence type="ECO:0000313" key="2">
    <source>
        <dbReference type="EMBL" id="EEJ71460.1"/>
    </source>
</evidence>
<keyword evidence="3" id="KW-1185">Reference proteome</keyword>
<protein>
    <submittedName>
        <fullName evidence="2">Acetyltransferase, GNAT family</fullName>
    </submittedName>
</protein>
<dbReference type="Gene3D" id="3.40.630.30">
    <property type="match status" value="1"/>
</dbReference>
<dbReference type="RefSeq" id="WP_007126154.1">
    <property type="nucleotide sequence ID" value="NZ_AZFO01000031.1"/>
</dbReference>
<dbReference type="CDD" id="cd04301">
    <property type="entry name" value="NAT_SF"/>
    <property type="match status" value="1"/>
</dbReference>
<evidence type="ECO:0000259" key="1">
    <source>
        <dbReference type="PROSITE" id="PS51186"/>
    </source>
</evidence>
<reference evidence="2 3" key="1">
    <citation type="submission" date="2009-01" db="EMBL/GenBank/DDBJ databases">
        <authorList>
            <person name="Qin X."/>
            <person name="Bachman B."/>
            <person name="Battles P."/>
            <person name="Bell A."/>
            <person name="Bess C."/>
            <person name="Bickham C."/>
            <person name="Chaboub L."/>
            <person name="Chen D."/>
            <person name="Coyle M."/>
            <person name="Deiros D.R."/>
            <person name="Dinh H."/>
            <person name="Forbes L."/>
            <person name="Fowler G."/>
            <person name="Francisco L."/>
            <person name="Fu Q."/>
            <person name="Gubbala S."/>
            <person name="Hale W."/>
            <person name="Han Y."/>
            <person name="Hemphill L."/>
            <person name="Highlander S.K."/>
            <person name="Hirani K."/>
            <person name="Hogues M."/>
            <person name="Jackson L."/>
            <person name="Jakkamsetti A."/>
            <person name="Javaid M."/>
            <person name="Jiang H."/>
            <person name="Korchina V."/>
            <person name="Kovar C."/>
            <person name="Lara F."/>
            <person name="Lee S."/>
            <person name="Mata R."/>
            <person name="Mathew T."/>
            <person name="Moen C."/>
            <person name="Morales K."/>
            <person name="Munidasa M."/>
            <person name="Nazareth L."/>
            <person name="Ngo R."/>
            <person name="Nguyen L."/>
            <person name="Okwuonu G."/>
            <person name="Ongeri F."/>
            <person name="Patil S."/>
            <person name="Petrosino J."/>
            <person name="Pham C."/>
            <person name="Pham P."/>
            <person name="Pu L.-L."/>
            <person name="Puazo M."/>
            <person name="Raj R."/>
            <person name="Reid J."/>
            <person name="Rouhana J."/>
            <person name="Saada N."/>
            <person name="Shang Y."/>
            <person name="Simmons D."/>
            <person name="Thornton R."/>
            <person name="Warren J."/>
            <person name="Weissenberger G."/>
            <person name="Zhang J."/>
            <person name="Zhang L."/>
            <person name="Zhou C."/>
            <person name="Zhu D."/>
            <person name="Muzny D."/>
            <person name="Worley K."/>
            <person name="Gibbs R."/>
        </authorList>
    </citation>
    <scope>NUCLEOTIDE SEQUENCE [LARGE SCALE GENOMIC DNA]</scope>
    <source>
        <strain evidence="2 3">DSM 16047</strain>
    </source>
</reference>
<dbReference type="Proteomes" id="UP000005583">
    <property type="component" value="Unassembled WGS sequence"/>
</dbReference>
<name>C2EPR3_9LACO</name>
<feature type="domain" description="N-acetyltransferase" evidence="1">
    <location>
        <begin position="10"/>
        <end position="150"/>
    </location>
</feature>
<evidence type="ECO:0000313" key="3">
    <source>
        <dbReference type="Proteomes" id="UP000005583"/>
    </source>
</evidence>
<keyword evidence="2" id="KW-0808">Transferase</keyword>
<comment type="caution">
    <text evidence="2">The sequence shown here is derived from an EMBL/GenBank/DDBJ whole genome shotgun (WGS) entry which is preliminary data.</text>
</comment>
<dbReference type="InterPro" id="IPR000182">
    <property type="entry name" value="GNAT_dom"/>
</dbReference>
<sequence length="150" mass="17376">MKQINDFVFKKIDEMSGRELFCAERLREETFVVEQKITLPELDDQDLNAVEVYRLNEDQTNGLATCRIFQEDGKWMLGRVAVSKKARGMHLGSQMLEAVHKYLQEKDATSLYCHAQIRVQPFYDNLGYQVVGKPFDEGGVQHVMMKKDLN</sequence>
<dbReference type="PATRIC" id="fig|525365.8.peg.1262"/>
<dbReference type="HOGENOM" id="CLU_056607_3_0_9"/>
<dbReference type="PROSITE" id="PS51186">
    <property type="entry name" value="GNAT"/>
    <property type="match status" value="1"/>
</dbReference>
<dbReference type="Pfam" id="PF13673">
    <property type="entry name" value="Acetyltransf_10"/>
    <property type="match status" value="1"/>
</dbReference>
<dbReference type="eggNOG" id="COG2153">
    <property type="taxonomic scope" value="Bacteria"/>
</dbReference>
<dbReference type="STRING" id="525365.HMPREF0548_1659"/>
<dbReference type="EMBL" id="ACGU01000074">
    <property type="protein sequence ID" value="EEJ71460.1"/>
    <property type="molecule type" value="Genomic_DNA"/>
</dbReference>
<gene>
    <name evidence="2" type="ORF">HMPREF0548_1659</name>
</gene>
<dbReference type="AlphaFoldDB" id="C2EPR3"/>